<accession>A0A5E7UJC0</accession>
<evidence type="ECO:0000313" key="5">
    <source>
        <dbReference type="Proteomes" id="UP000327191"/>
    </source>
</evidence>
<dbReference type="RefSeq" id="WP_095941833.1">
    <property type="nucleotide sequence ID" value="NZ_CABVJE010000016.1"/>
</dbReference>
<dbReference type="SUPFAM" id="SSF53955">
    <property type="entry name" value="Lysozyme-like"/>
    <property type="match status" value="1"/>
</dbReference>
<dbReference type="InterPro" id="IPR000189">
    <property type="entry name" value="Transglyc_AS"/>
</dbReference>
<dbReference type="GO" id="GO:0008933">
    <property type="term" value="F:peptidoglycan lytic transglycosylase activity"/>
    <property type="evidence" value="ECO:0007669"/>
    <property type="project" value="InterPro"/>
</dbReference>
<protein>
    <submittedName>
        <fullName evidence="4">Membrane-bound lytic murein transglycosylase F</fullName>
    </submittedName>
</protein>
<dbReference type="AlphaFoldDB" id="A0A5E7UJC0"/>
<dbReference type="InterPro" id="IPR023346">
    <property type="entry name" value="Lysozyme-like_dom_sf"/>
</dbReference>
<evidence type="ECO:0000256" key="2">
    <source>
        <dbReference type="SAM" id="SignalP"/>
    </source>
</evidence>
<proteinExistence type="inferred from homology"/>
<comment type="similarity">
    <text evidence="1">Belongs to the transglycosylase Slt family.</text>
</comment>
<dbReference type="InterPro" id="IPR008258">
    <property type="entry name" value="Transglycosylase_SLT_dom_1"/>
</dbReference>
<keyword evidence="2" id="KW-0732">Signal</keyword>
<dbReference type="Pfam" id="PF01464">
    <property type="entry name" value="SLT"/>
    <property type="match status" value="1"/>
</dbReference>
<sequence length="299" mass="33134" precursor="true">MRSRAWRWARKSLLGCIELALLVAPLCASATFKCQARDEAISYTSQAIASARCTRLNGMTGAGRGAKATATPRVVRDNDSGAVRIRVFTFIHKGIRQFVSRRPVGISARVDVLELYYIKGCYLCMAPKDFKVASLRLDTHAYRQEIEAASGHYGVDRALVRAVIHAESAFRPNAISEAGAQGLMQLMPATAERFAVDDPFDARQNIRGGVRYLAWLLKRFNGNQVLALAGYNAGEASVVEYNGVPPYAETQSYVTLVQSLTERYRNHREYRRAHNLEQVIRRAGNGSTELPRSPVAIDP</sequence>
<feature type="signal peptide" evidence="2">
    <location>
        <begin position="1"/>
        <end position="30"/>
    </location>
</feature>
<dbReference type="OrthoDB" id="9815002at2"/>
<organism evidence="4 5">
    <name type="scientific">Pseudomonas fluorescens</name>
    <dbReference type="NCBI Taxonomy" id="294"/>
    <lineage>
        <taxon>Bacteria</taxon>
        <taxon>Pseudomonadati</taxon>
        <taxon>Pseudomonadota</taxon>
        <taxon>Gammaproteobacteria</taxon>
        <taxon>Pseudomonadales</taxon>
        <taxon>Pseudomonadaceae</taxon>
        <taxon>Pseudomonas</taxon>
    </lineage>
</organism>
<dbReference type="PANTHER" id="PTHR37423:SF2">
    <property type="entry name" value="MEMBRANE-BOUND LYTIC MUREIN TRANSGLYCOSYLASE C"/>
    <property type="match status" value="1"/>
</dbReference>
<dbReference type="Gene3D" id="1.10.530.10">
    <property type="match status" value="1"/>
</dbReference>
<dbReference type="EMBL" id="CABVJE010000016">
    <property type="protein sequence ID" value="VVQ11597.1"/>
    <property type="molecule type" value="Genomic_DNA"/>
</dbReference>
<dbReference type="Proteomes" id="UP000327191">
    <property type="component" value="Unassembled WGS sequence"/>
</dbReference>
<evidence type="ECO:0000259" key="3">
    <source>
        <dbReference type="Pfam" id="PF01464"/>
    </source>
</evidence>
<dbReference type="PANTHER" id="PTHR37423">
    <property type="entry name" value="SOLUBLE LYTIC MUREIN TRANSGLYCOSYLASE-RELATED"/>
    <property type="match status" value="1"/>
</dbReference>
<dbReference type="GO" id="GO:0016020">
    <property type="term" value="C:membrane"/>
    <property type="evidence" value="ECO:0007669"/>
    <property type="project" value="InterPro"/>
</dbReference>
<feature type="chain" id="PRO_5022943559" evidence="2">
    <location>
        <begin position="31"/>
        <end position="299"/>
    </location>
</feature>
<gene>
    <name evidence="4" type="primary">mltF_4</name>
    <name evidence="4" type="ORF">PS938_03686</name>
</gene>
<dbReference type="PROSITE" id="PS00922">
    <property type="entry name" value="TRANSGLYCOSYLASE"/>
    <property type="match status" value="1"/>
</dbReference>
<dbReference type="CDD" id="cd00254">
    <property type="entry name" value="LT-like"/>
    <property type="match status" value="1"/>
</dbReference>
<reference evidence="4 5" key="1">
    <citation type="submission" date="2019-09" db="EMBL/GenBank/DDBJ databases">
        <authorList>
            <person name="Chandra G."/>
            <person name="Truman W A."/>
        </authorList>
    </citation>
    <scope>NUCLEOTIDE SEQUENCE [LARGE SCALE GENOMIC DNA]</scope>
    <source>
        <strain evidence="4">PS938</strain>
    </source>
</reference>
<evidence type="ECO:0000256" key="1">
    <source>
        <dbReference type="ARBA" id="ARBA00007734"/>
    </source>
</evidence>
<evidence type="ECO:0000313" key="4">
    <source>
        <dbReference type="EMBL" id="VVQ11597.1"/>
    </source>
</evidence>
<name>A0A5E7UJC0_PSEFL</name>
<feature type="domain" description="Transglycosylase SLT" evidence="3">
    <location>
        <begin position="146"/>
        <end position="242"/>
    </location>
</feature>
<dbReference type="GO" id="GO:0000270">
    <property type="term" value="P:peptidoglycan metabolic process"/>
    <property type="evidence" value="ECO:0007669"/>
    <property type="project" value="InterPro"/>
</dbReference>